<dbReference type="AlphaFoldDB" id="A0AAV1TFP8"/>
<comment type="caution">
    <text evidence="1">The sequence shown here is derived from an EMBL/GenBank/DDBJ whole genome shotgun (WGS) entry which is preliminary data.</text>
</comment>
<sequence length="54" mass="5847">MKPEERKGLAVASEEESAEVNKCWSIGVDDGGKELVAEDDATMATIKLTHKTVK</sequence>
<reference evidence="1" key="1">
    <citation type="submission" date="2024-01" db="EMBL/GenBank/DDBJ databases">
        <authorList>
            <person name="Webb A."/>
        </authorList>
    </citation>
    <scope>NUCLEOTIDE SEQUENCE</scope>
    <source>
        <strain evidence="1">Pm1</strain>
    </source>
</reference>
<proteinExistence type="predicted"/>
<protein>
    <submittedName>
        <fullName evidence="1">Uncharacterized protein</fullName>
    </submittedName>
</protein>
<dbReference type="EMBL" id="CAKLBY020000045">
    <property type="protein sequence ID" value="CAK7916710.1"/>
    <property type="molecule type" value="Genomic_DNA"/>
</dbReference>
<dbReference type="Proteomes" id="UP001162060">
    <property type="component" value="Unassembled WGS sequence"/>
</dbReference>
<gene>
    <name evidence="1" type="ORF">PM001_LOCUS5452</name>
</gene>
<accession>A0AAV1TFP8</accession>
<organism evidence="1 2">
    <name type="scientific">Peronospora matthiolae</name>
    <dbReference type="NCBI Taxonomy" id="2874970"/>
    <lineage>
        <taxon>Eukaryota</taxon>
        <taxon>Sar</taxon>
        <taxon>Stramenopiles</taxon>
        <taxon>Oomycota</taxon>
        <taxon>Peronosporomycetes</taxon>
        <taxon>Peronosporales</taxon>
        <taxon>Peronosporaceae</taxon>
        <taxon>Peronospora</taxon>
    </lineage>
</organism>
<evidence type="ECO:0000313" key="2">
    <source>
        <dbReference type="Proteomes" id="UP001162060"/>
    </source>
</evidence>
<evidence type="ECO:0000313" key="1">
    <source>
        <dbReference type="EMBL" id="CAK7916710.1"/>
    </source>
</evidence>
<name>A0AAV1TFP8_9STRA</name>